<organism evidence="1 2">
    <name type="scientific">Inhella crocodyli</name>
    <dbReference type="NCBI Taxonomy" id="2499851"/>
    <lineage>
        <taxon>Bacteria</taxon>
        <taxon>Pseudomonadati</taxon>
        <taxon>Pseudomonadota</taxon>
        <taxon>Betaproteobacteria</taxon>
        <taxon>Burkholderiales</taxon>
        <taxon>Sphaerotilaceae</taxon>
        <taxon>Inhella</taxon>
    </lineage>
</organism>
<proteinExistence type="predicted"/>
<dbReference type="Pfam" id="PF06821">
    <property type="entry name" value="Ser_hydrolase"/>
    <property type="match status" value="1"/>
</dbReference>
<dbReference type="GO" id="GO:0016787">
    <property type="term" value="F:hydrolase activity"/>
    <property type="evidence" value="ECO:0007669"/>
    <property type="project" value="UniProtKB-KW"/>
</dbReference>
<name>A0A3S2XPG7_9BURK</name>
<evidence type="ECO:0000313" key="1">
    <source>
        <dbReference type="EMBL" id="RVT83777.1"/>
    </source>
</evidence>
<sequence>MSVLPHAGVRHSPLPTDPAVLLLPGWQNSGEGHWQTLWEGYFGDRRVDQHDWMTPRRGDWMTQLEEAVLAHAAGPEAARPLLLAAHSLGCHLVAAWAAHSQNAARVSGALLVAPPDTEQDDWPTVLPSWREPVRQALPFPALVLSSTDDPYDRAGRAALLATAWGATHLSLGRRGHVNADSGLGLWPQGRAYLRSLLDGQ</sequence>
<protein>
    <submittedName>
        <fullName evidence="1">Alpha/beta hydrolase</fullName>
    </submittedName>
</protein>
<comment type="caution">
    <text evidence="1">The sequence shown here is derived from an EMBL/GenBank/DDBJ whole genome shotgun (WGS) entry which is preliminary data.</text>
</comment>
<keyword evidence="2" id="KW-1185">Reference proteome</keyword>
<keyword evidence="1" id="KW-0378">Hydrolase</keyword>
<dbReference type="Gene3D" id="3.40.50.1820">
    <property type="entry name" value="alpha/beta hydrolase"/>
    <property type="match status" value="1"/>
</dbReference>
<dbReference type="AlphaFoldDB" id="A0A3S2XPG7"/>
<dbReference type="SUPFAM" id="SSF53474">
    <property type="entry name" value="alpha/beta-Hydrolases"/>
    <property type="match status" value="1"/>
</dbReference>
<evidence type="ECO:0000313" key="2">
    <source>
        <dbReference type="Proteomes" id="UP000288587"/>
    </source>
</evidence>
<accession>A0A3S2XPG7</accession>
<gene>
    <name evidence="1" type="ORF">EOD73_14520</name>
</gene>
<dbReference type="InterPro" id="IPR010662">
    <property type="entry name" value="RBBP9/YdeN"/>
</dbReference>
<dbReference type="InterPro" id="IPR029058">
    <property type="entry name" value="AB_hydrolase_fold"/>
</dbReference>
<dbReference type="OrthoDB" id="9804993at2"/>
<reference evidence="1 2" key="1">
    <citation type="submission" date="2019-01" db="EMBL/GenBank/DDBJ databases">
        <authorList>
            <person name="Chen W.-M."/>
        </authorList>
    </citation>
    <scope>NUCLEOTIDE SEQUENCE [LARGE SCALE GENOMIC DNA]</scope>
    <source>
        <strain evidence="1 2">CCP-18</strain>
    </source>
</reference>
<dbReference type="EMBL" id="SACM01000004">
    <property type="protein sequence ID" value="RVT83777.1"/>
    <property type="molecule type" value="Genomic_DNA"/>
</dbReference>
<dbReference type="Proteomes" id="UP000288587">
    <property type="component" value="Unassembled WGS sequence"/>
</dbReference>